<proteinExistence type="predicted"/>
<keyword evidence="3" id="KW-1185">Reference proteome</keyword>
<name>A0ABP5LFA7_9ACTN</name>
<evidence type="ECO:0000313" key="3">
    <source>
        <dbReference type="Proteomes" id="UP001422759"/>
    </source>
</evidence>
<sequence>MVDHRELFDEVCRAVERAGFGLASPGEAGLHVGHRPQGVVVSWRPGVGQTCQAVGHRYQQQYGRATAELPPVLAALLERVGHTVLRRDADLLITAGAPEPASGPAFGSRTESVAG</sequence>
<dbReference type="EMBL" id="BAAANT010000019">
    <property type="protein sequence ID" value="GAA2146200.1"/>
    <property type="molecule type" value="Genomic_DNA"/>
</dbReference>
<gene>
    <name evidence="2" type="ORF">GCM10009760_35650</name>
</gene>
<comment type="caution">
    <text evidence="2">The sequence shown here is derived from an EMBL/GenBank/DDBJ whole genome shotgun (WGS) entry which is preliminary data.</text>
</comment>
<feature type="region of interest" description="Disordered" evidence="1">
    <location>
        <begin position="96"/>
        <end position="115"/>
    </location>
</feature>
<protein>
    <submittedName>
        <fullName evidence="2">Uncharacterized protein</fullName>
    </submittedName>
</protein>
<dbReference type="RefSeq" id="WP_344466081.1">
    <property type="nucleotide sequence ID" value="NZ_BAAANT010000019.1"/>
</dbReference>
<dbReference type="Proteomes" id="UP001422759">
    <property type="component" value="Unassembled WGS sequence"/>
</dbReference>
<organism evidence="2 3">
    <name type="scientific">Kitasatospora kazusensis</name>
    <dbReference type="NCBI Taxonomy" id="407974"/>
    <lineage>
        <taxon>Bacteria</taxon>
        <taxon>Bacillati</taxon>
        <taxon>Actinomycetota</taxon>
        <taxon>Actinomycetes</taxon>
        <taxon>Kitasatosporales</taxon>
        <taxon>Streptomycetaceae</taxon>
        <taxon>Kitasatospora</taxon>
    </lineage>
</organism>
<evidence type="ECO:0000256" key="1">
    <source>
        <dbReference type="SAM" id="MobiDB-lite"/>
    </source>
</evidence>
<reference evidence="3" key="1">
    <citation type="journal article" date="2019" name="Int. J. Syst. Evol. Microbiol.">
        <title>The Global Catalogue of Microorganisms (GCM) 10K type strain sequencing project: providing services to taxonomists for standard genome sequencing and annotation.</title>
        <authorList>
            <consortium name="The Broad Institute Genomics Platform"/>
            <consortium name="The Broad Institute Genome Sequencing Center for Infectious Disease"/>
            <person name="Wu L."/>
            <person name="Ma J."/>
        </authorList>
    </citation>
    <scope>NUCLEOTIDE SEQUENCE [LARGE SCALE GENOMIC DNA]</scope>
    <source>
        <strain evidence="3">JCM 14560</strain>
    </source>
</reference>
<accession>A0ABP5LFA7</accession>
<evidence type="ECO:0000313" key="2">
    <source>
        <dbReference type="EMBL" id="GAA2146200.1"/>
    </source>
</evidence>